<evidence type="ECO:0000256" key="2">
    <source>
        <dbReference type="ARBA" id="ARBA00022679"/>
    </source>
</evidence>
<dbReference type="RefSeq" id="WP_179294096.1">
    <property type="nucleotide sequence ID" value="NZ_FZMP01000250.1"/>
</dbReference>
<gene>
    <name evidence="5" type="ORF">MNV_990032</name>
</gene>
<feature type="domain" description="Glycosyl transferase family 1" evidence="3">
    <location>
        <begin position="191"/>
        <end position="346"/>
    </location>
</feature>
<accession>A0A284VUL3</accession>
<evidence type="ECO:0000259" key="4">
    <source>
        <dbReference type="Pfam" id="PF13439"/>
    </source>
</evidence>
<name>A0A284VUL3_9EURY</name>
<dbReference type="Proteomes" id="UP000218615">
    <property type="component" value="Unassembled WGS sequence"/>
</dbReference>
<evidence type="ECO:0000256" key="1">
    <source>
        <dbReference type="ARBA" id="ARBA00022676"/>
    </source>
</evidence>
<proteinExistence type="predicted"/>
<keyword evidence="1" id="KW-0328">Glycosyltransferase</keyword>
<reference evidence="6" key="1">
    <citation type="submission" date="2017-06" db="EMBL/GenBank/DDBJ databases">
        <authorList>
            <person name="Cremers G."/>
        </authorList>
    </citation>
    <scope>NUCLEOTIDE SEQUENCE [LARGE SCALE GENOMIC DNA]</scope>
</reference>
<dbReference type="InterPro" id="IPR001296">
    <property type="entry name" value="Glyco_trans_1"/>
</dbReference>
<sequence>MSRKICFFSPGAYSYLSNKNTGTAGGAELHQVLLAKELAKKGFDISFVVDDYGQENMEVQNGIKIFKSPINRYTKVTDFPLRVYHFWRVLGRVGADIYYQRAATAETGIIAFFCAMKKKKFVYGMSSDIEVDGTFDERAKFYERILYNFGVKRAKRVIVQSEYQHDLLEKKYGLDSTIIKNPCLANEYLEKKKLDPPVVLWVGTIKPEWKQPDLFLELARSIPDAKFRMVGGSGSNRRFYDGIKREAGKIPNLEFTGFVPYPEINNYFNSASILVNTSNVEGFSNTFLQAWAGYTPVVSLNVDPDEIICKHKLGFHSGTFEQMIIDVKTLLKDKGLREEMGMNGRQYVKKEHDLGKIVEKYTEIFGKI</sequence>
<organism evidence="5 6">
    <name type="scientific">Candidatus Methanoperedens nitratireducens</name>
    <dbReference type="NCBI Taxonomy" id="1392998"/>
    <lineage>
        <taxon>Archaea</taxon>
        <taxon>Methanobacteriati</taxon>
        <taxon>Methanobacteriota</taxon>
        <taxon>Stenosarchaea group</taxon>
        <taxon>Methanomicrobia</taxon>
        <taxon>Methanosarcinales</taxon>
        <taxon>ANME-2 cluster</taxon>
        <taxon>Candidatus Methanoperedentaceae</taxon>
        <taxon>Candidatus Methanoperedens</taxon>
    </lineage>
</organism>
<evidence type="ECO:0000259" key="3">
    <source>
        <dbReference type="Pfam" id="PF00534"/>
    </source>
</evidence>
<dbReference type="GO" id="GO:0016757">
    <property type="term" value="F:glycosyltransferase activity"/>
    <property type="evidence" value="ECO:0007669"/>
    <property type="project" value="UniProtKB-KW"/>
</dbReference>
<dbReference type="OrthoDB" id="132546at2157"/>
<dbReference type="SUPFAM" id="SSF53756">
    <property type="entry name" value="UDP-Glycosyltransferase/glycogen phosphorylase"/>
    <property type="match status" value="1"/>
</dbReference>
<feature type="domain" description="Glycosyltransferase subfamily 4-like N-terminal" evidence="4">
    <location>
        <begin position="25"/>
        <end position="181"/>
    </location>
</feature>
<evidence type="ECO:0000313" key="5">
    <source>
        <dbReference type="EMBL" id="SNQ62991.1"/>
    </source>
</evidence>
<dbReference type="PANTHER" id="PTHR12526:SF510">
    <property type="entry name" value="D-INOSITOL 3-PHOSPHATE GLYCOSYLTRANSFERASE"/>
    <property type="match status" value="1"/>
</dbReference>
<keyword evidence="2 5" id="KW-0808">Transferase</keyword>
<keyword evidence="6" id="KW-1185">Reference proteome</keyword>
<dbReference type="Gene3D" id="3.40.50.2000">
    <property type="entry name" value="Glycogen Phosphorylase B"/>
    <property type="match status" value="2"/>
</dbReference>
<dbReference type="Pfam" id="PF13439">
    <property type="entry name" value="Glyco_transf_4"/>
    <property type="match status" value="1"/>
</dbReference>
<dbReference type="Pfam" id="PF00534">
    <property type="entry name" value="Glycos_transf_1"/>
    <property type="match status" value="1"/>
</dbReference>
<dbReference type="InterPro" id="IPR028098">
    <property type="entry name" value="Glyco_trans_4-like_N"/>
</dbReference>
<dbReference type="AlphaFoldDB" id="A0A284VUL3"/>
<dbReference type="EMBL" id="FZMP01000250">
    <property type="protein sequence ID" value="SNQ62991.1"/>
    <property type="molecule type" value="Genomic_DNA"/>
</dbReference>
<evidence type="ECO:0000313" key="6">
    <source>
        <dbReference type="Proteomes" id="UP000218615"/>
    </source>
</evidence>
<dbReference type="PANTHER" id="PTHR12526">
    <property type="entry name" value="GLYCOSYLTRANSFERASE"/>
    <property type="match status" value="1"/>
</dbReference>
<dbReference type="CDD" id="cd03801">
    <property type="entry name" value="GT4_PimA-like"/>
    <property type="match status" value="1"/>
</dbReference>
<protein>
    <submittedName>
        <fullName evidence="5">Glycosyltransferase</fullName>
    </submittedName>
</protein>